<organism evidence="1 2">
    <name type="scientific">Aspergillus leporis</name>
    <dbReference type="NCBI Taxonomy" id="41062"/>
    <lineage>
        <taxon>Eukaryota</taxon>
        <taxon>Fungi</taxon>
        <taxon>Dikarya</taxon>
        <taxon>Ascomycota</taxon>
        <taxon>Pezizomycotina</taxon>
        <taxon>Eurotiomycetes</taxon>
        <taxon>Eurotiomycetidae</taxon>
        <taxon>Eurotiales</taxon>
        <taxon>Aspergillaceae</taxon>
        <taxon>Aspergillus</taxon>
        <taxon>Aspergillus subgen. Circumdati</taxon>
    </lineage>
</organism>
<evidence type="ECO:0000313" key="1">
    <source>
        <dbReference type="EMBL" id="KAB8069242.1"/>
    </source>
</evidence>
<dbReference type="PANTHER" id="PTHR35186:SF4">
    <property type="entry name" value="PRION-INHIBITION AND PROPAGATION HELO DOMAIN-CONTAINING PROTEIN"/>
    <property type="match status" value="1"/>
</dbReference>
<reference evidence="1 2" key="1">
    <citation type="submission" date="2019-04" db="EMBL/GenBank/DDBJ databases">
        <title>Friends and foes A comparative genomics study of 23 Aspergillus species from section Flavi.</title>
        <authorList>
            <consortium name="DOE Joint Genome Institute"/>
            <person name="Kjaerbolling I."/>
            <person name="Vesth T."/>
            <person name="Frisvad J.C."/>
            <person name="Nybo J.L."/>
            <person name="Theobald S."/>
            <person name="Kildgaard S."/>
            <person name="Isbrandt T."/>
            <person name="Kuo A."/>
            <person name="Sato A."/>
            <person name="Lyhne E.K."/>
            <person name="Kogle M.E."/>
            <person name="Wiebenga A."/>
            <person name="Kun R.S."/>
            <person name="Lubbers R.J."/>
            <person name="Makela M.R."/>
            <person name="Barry K."/>
            <person name="Chovatia M."/>
            <person name="Clum A."/>
            <person name="Daum C."/>
            <person name="Haridas S."/>
            <person name="He G."/>
            <person name="LaButti K."/>
            <person name="Lipzen A."/>
            <person name="Mondo S."/>
            <person name="Riley R."/>
            <person name="Salamov A."/>
            <person name="Simmons B.A."/>
            <person name="Magnuson J.K."/>
            <person name="Henrissat B."/>
            <person name="Mortensen U.H."/>
            <person name="Larsen T.O."/>
            <person name="Devries R.P."/>
            <person name="Grigoriev I.V."/>
            <person name="Machida M."/>
            <person name="Baker S.E."/>
            <person name="Andersen M.R."/>
        </authorList>
    </citation>
    <scope>NUCLEOTIDE SEQUENCE [LARGE SCALE GENOMIC DNA]</scope>
    <source>
        <strain evidence="1 2">CBS 151.66</strain>
    </source>
</reference>
<dbReference type="PANTHER" id="PTHR35186">
    <property type="entry name" value="ANK_REP_REGION DOMAIN-CONTAINING PROTEIN"/>
    <property type="match status" value="1"/>
</dbReference>
<protein>
    <submittedName>
        <fullName evidence="1">Uncharacterized protein</fullName>
    </submittedName>
</protein>
<dbReference type="Proteomes" id="UP000326565">
    <property type="component" value="Unassembled WGS sequence"/>
</dbReference>
<accession>A0A5N5WQA0</accession>
<gene>
    <name evidence="1" type="ORF">BDV29DRAFT_161646</name>
</gene>
<dbReference type="EMBL" id="ML732350">
    <property type="protein sequence ID" value="KAB8069242.1"/>
    <property type="molecule type" value="Genomic_DNA"/>
</dbReference>
<dbReference type="OrthoDB" id="3565018at2759"/>
<proteinExistence type="predicted"/>
<evidence type="ECO:0000313" key="2">
    <source>
        <dbReference type="Proteomes" id="UP000326565"/>
    </source>
</evidence>
<dbReference type="AlphaFoldDB" id="A0A5N5WQA0"/>
<sequence>MTSREHRITLAILLAYAVFYLCGSSWLSSGWDKSFIRFLKRKNGEVHQNLDRLQLGITLLEIFMRKPIEQYREEDDIGYSGQATTDTNFYTASRVHDEYDWDMYENYKTAVAACLACDIIPDQTNDGPGYGGYIFNKVIKSLETELSTLCNITPEDLDEVIGDSLN</sequence>
<name>A0A5N5WQA0_9EURO</name>
<keyword evidence="2" id="KW-1185">Reference proteome</keyword>